<gene>
    <name evidence="1" type="ORF">F6W96_36565</name>
</gene>
<accession>A0A6G9ZCC0</accession>
<proteinExistence type="predicted"/>
<dbReference type="RefSeq" id="WP_167490417.1">
    <property type="nucleotide sequence ID" value="NZ_CP046173.1"/>
</dbReference>
<evidence type="ECO:0000313" key="1">
    <source>
        <dbReference type="EMBL" id="QIS23041.1"/>
    </source>
</evidence>
<dbReference type="Proteomes" id="UP000500953">
    <property type="component" value="Chromosome"/>
</dbReference>
<dbReference type="EMBL" id="CP046173">
    <property type="protein sequence ID" value="QIS23041.1"/>
    <property type="molecule type" value="Genomic_DNA"/>
</dbReference>
<evidence type="ECO:0000313" key="2">
    <source>
        <dbReference type="Proteomes" id="UP000500953"/>
    </source>
</evidence>
<reference evidence="1 2" key="1">
    <citation type="journal article" date="2019" name="ACS Chem. Biol.">
        <title>Identification and Mobilization of a Cryptic Antibiotic Biosynthesis Gene Locus from a Human-Pathogenic Nocardia Isolate.</title>
        <authorList>
            <person name="Herisse M."/>
            <person name="Ishida K."/>
            <person name="Porter J.L."/>
            <person name="Howden B."/>
            <person name="Hertweck C."/>
            <person name="Stinear T.P."/>
            <person name="Pidot S.J."/>
        </authorList>
    </citation>
    <scope>NUCLEOTIDE SEQUENCE [LARGE SCALE GENOMIC DNA]</scope>
    <source>
        <strain evidence="1 2">AUSMDU00012715</strain>
    </source>
</reference>
<dbReference type="AlphaFoldDB" id="A0A6G9ZCC0"/>
<sequence length="260" mass="28858">MTAVHGGYPFEEYGTGAVADAVVALLIESDLGAPHPLRVVYRTQSAVRRFLLDYSAYNISKVDPGLFQLRESARGGGYARSDRIKSRLYHEYSSRDHQQDSIDDVIAYTKRAFEGVFIAVPDVLDVTSSATVNPWIEVVQAAGEALGSATLARAAWLTCKNANSILDFALRISTLKAERSMRIVELKAVAARRECQAMIEIIEDLDRIEQSAAAHRILTTAFEGAEALGTARMREITQEEADARRRRLLRIIRDDDPESE</sequence>
<protein>
    <submittedName>
        <fullName evidence="1">Uncharacterized protein</fullName>
    </submittedName>
</protein>
<organism evidence="1 2">
    <name type="scientific">Nocardia terpenica</name>
    <dbReference type="NCBI Taxonomy" id="455432"/>
    <lineage>
        <taxon>Bacteria</taxon>
        <taxon>Bacillati</taxon>
        <taxon>Actinomycetota</taxon>
        <taxon>Actinomycetes</taxon>
        <taxon>Mycobacteriales</taxon>
        <taxon>Nocardiaceae</taxon>
        <taxon>Nocardia</taxon>
    </lineage>
</organism>
<name>A0A6G9ZCC0_9NOCA</name>